<dbReference type="AlphaFoldDB" id="A0A1A5YJX7"/>
<dbReference type="InterPro" id="IPR025377">
    <property type="entry name" value="DUF4367"/>
</dbReference>
<proteinExistence type="predicted"/>
<evidence type="ECO:0000313" key="3">
    <source>
        <dbReference type="EMBL" id="OBR65917.1"/>
    </source>
</evidence>
<dbReference type="OrthoDB" id="2599781at2"/>
<evidence type="ECO:0000256" key="1">
    <source>
        <dbReference type="SAM" id="Phobius"/>
    </source>
</evidence>
<evidence type="ECO:0000259" key="2">
    <source>
        <dbReference type="Pfam" id="PF14285"/>
    </source>
</evidence>
<protein>
    <recommendedName>
        <fullName evidence="2">DUF4367 domain-containing protein</fullName>
    </recommendedName>
</protein>
<dbReference type="STRING" id="1844972.A7K91_18285"/>
<organism evidence="3 4">
    <name type="scientific">Paenibacillus oryzae</name>
    <dbReference type="NCBI Taxonomy" id="1844972"/>
    <lineage>
        <taxon>Bacteria</taxon>
        <taxon>Bacillati</taxon>
        <taxon>Bacillota</taxon>
        <taxon>Bacilli</taxon>
        <taxon>Bacillales</taxon>
        <taxon>Paenibacillaceae</taxon>
        <taxon>Paenibacillus</taxon>
    </lineage>
</organism>
<feature type="domain" description="DUF4367" evidence="2">
    <location>
        <begin position="173"/>
        <end position="264"/>
    </location>
</feature>
<dbReference type="Proteomes" id="UP000092024">
    <property type="component" value="Unassembled WGS sequence"/>
</dbReference>
<keyword evidence="1" id="KW-0812">Transmembrane</keyword>
<evidence type="ECO:0000313" key="4">
    <source>
        <dbReference type="Proteomes" id="UP000092024"/>
    </source>
</evidence>
<dbReference type="RefSeq" id="WP_068682562.1">
    <property type="nucleotide sequence ID" value="NZ_LYPA01000051.1"/>
</dbReference>
<keyword evidence="4" id="KW-1185">Reference proteome</keyword>
<keyword evidence="1" id="KW-1133">Transmembrane helix</keyword>
<name>A0A1A5YJX7_9BACL</name>
<sequence length="268" mass="30129">MNNRGANGFDEAFDKAFESAVKEQTFVPDSDESWLRVQQALAKKAKRNAKLKLLPYVAASFLLGAFLFGTPAATSAFTPFIKSVAIYTDNVVNIIFGTRDAKEVKPITAPPPEQEDNDMAEISEQTQSSGVSILSFTNWGEAREQLPFMSSGQHIFPEYYQMKAATIVVHENTKQLLSARLQYEGENGESFRLFFRPFNKQEDLFTATDNAKNKFERLSLLQTEAYLTVGSDGNNQIEFALNDLYIAITTTLERERLLEIAKSIQLPR</sequence>
<feature type="transmembrane region" description="Helical" evidence="1">
    <location>
        <begin position="53"/>
        <end position="73"/>
    </location>
</feature>
<keyword evidence="1" id="KW-0472">Membrane</keyword>
<reference evidence="3 4" key="1">
    <citation type="submission" date="2016-05" db="EMBL/GenBank/DDBJ databases">
        <title>Paenibacillus oryzae. sp. nov., isolated from the rice root.</title>
        <authorList>
            <person name="Zhang J."/>
            <person name="Zhang X."/>
        </authorList>
    </citation>
    <scope>NUCLEOTIDE SEQUENCE [LARGE SCALE GENOMIC DNA]</scope>
    <source>
        <strain evidence="3 4">1DrF-4</strain>
    </source>
</reference>
<gene>
    <name evidence="3" type="ORF">A7K91_18285</name>
</gene>
<dbReference type="EMBL" id="LYPA01000051">
    <property type="protein sequence ID" value="OBR65917.1"/>
    <property type="molecule type" value="Genomic_DNA"/>
</dbReference>
<comment type="caution">
    <text evidence="3">The sequence shown here is derived from an EMBL/GenBank/DDBJ whole genome shotgun (WGS) entry which is preliminary data.</text>
</comment>
<dbReference type="Pfam" id="PF14285">
    <property type="entry name" value="DUF4367"/>
    <property type="match status" value="1"/>
</dbReference>
<accession>A0A1A5YJX7</accession>